<organism evidence="7">
    <name type="scientific">marine metagenome</name>
    <dbReference type="NCBI Taxonomy" id="408172"/>
    <lineage>
        <taxon>unclassified sequences</taxon>
        <taxon>metagenomes</taxon>
        <taxon>ecological metagenomes</taxon>
    </lineage>
</organism>
<dbReference type="SUPFAM" id="SSF55653">
    <property type="entry name" value="Ribosomal protein L9 C-domain"/>
    <property type="match status" value="1"/>
</dbReference>
<evidence type="ECO:0000256" key="3">
    <source>
        <dbReference type="ARBA" id="ARBA00022884"/>
    </source>
</evidence>
<sequence length="151" mass="16906">MDIILREHIDNLGRRGDVVKVARGYARNYLLPRKLALPVTENNRRQIEHERKLAEVREAADKQTAEAFAARLGSAECVIARRVGEQDTLYGSVTAADIAESLAAQQIDVDKRKIQLGEPIRELGEFSIPVKVHREVTAQVALKVIKEVVDE</sequence>
<proteinExistence type="inferred from homology"/>
<evidence type="ECO:0000256" key="2">
    <source>
        <dbReference type="ARBA" id="ARBA00022730"/>
    </source>
</evidence>
<comment type="similarity">
    <text evidence="1">Belongs to the bacterial ribosomal protein bL9 family.</text>
</comment>
<evidence type="ECO:0000256" key="4">
    <source>
        <dbReference type="ARBA" id="ARBA00022980"/>
    </source>
</evidence>
<keyword evidence="4" id="KW-0689">Ribosomal protein</keyword>
<keyword evidence="5" id="KW-0687">Ribonucleoprotein</keyword>
<dbReference type="AlphaFoldDB" id="A0A381NUZ4"/>
<dbReference type="InterPro" id="IPR020594">
    <property type="entry name" value="Ribosomal_bL9_bac/chp"/>
</dbReference>
<dbReference type="Pfam" id="PF03948">
    <property type="entry name" value="Ribosomal_L9_C"/>
    <property type="match status" value="1"/>
</dbReference>
<dbReference type="InterPro" id="IPR020069">
    <property type="entry name" value="Ribosomal_bL9_C"/>
</dbReference>
<dbReference type="GO" id="GO:1990904">
    <property type="term" value="C:ribonucleoprotein complex"/>
    <property type="evidence" value="ECO:0007669"/>
    <property type="project" value="UniProtKB-KW"/>
</dbReference>
<dbReference type="SUPFAM" id="SSF55658">
    <property type="entry name" value="L9 N-domain-like"/>
    <property type="match status" value="1"/>
</dbReference>
<dbReference type="InterPro" id="IPR036791">
    <property type="entry name" value="Ribosomal_bL9_C_sf"/>
</dbReference>
<dbReference type="Pfam" id="PF01281">
    <property type="entry name" value="Ribosomal_L9_N"/>
    <property type="match status" value="1"/>
</dbReference>
<gene>
    <name evidence="7" type="ORF">METZ01_LOCUS11279</name>
</gene>
<protein>
    <recommendedName>
        <fullName evidence="6">Ribosomal protein L9 domain-containing protein</fullName>
    </recommendedName>
</protein>
<dbReference type="GO" id="GO:0006412">
    <property type="term" value="P:translation"/>
    <property type="evidence" value="ECO:0007669"/>
    <property type="project" value="InterPro"/>
</dbReference>
<dbReference type="EMBL" id="UINC01000619">
    <property type="protein sequence ID" value="SUZ58425.1"/>
    <property type="molecule type" value="Genomic_DNA"/>
</dbReference>
<evidence type="ECO:0000313" key="7">
    <source>
        <dbReference type="EMBL" id="SUZ58425.1"/>
    </source>
</evidence>
<dbReference type="InterPro" id="IPR036935">
    <property type="entry name" value="Ribosomal_bL9_N_sf"/>
</dbReference>
<dbReference type="Gene3D" id="3.40.5.10">
    <property type="entry name" value="Ribosomal protein L9, N-terminal domain"/>
    <property type="match status" value="1"/>
</dbReference>
<dbReference type="PANTHER" id="PTHR21368">
    <property type="entry name" value="50S RIBOSOMAL PROTEIN L9"/>
    <property type="match status" value="1"/>
</dbReference>
<dbReference type="InterPro" id="IPR009027">
    <property type="entry name" value="Ribosomal_bL9/RNase_H1_N"/>
</dbReference>
<dbReference type="GO" id="GO:0003735">
    <property type="term" value="F:structural constituent of ribosome"/>
    <property type="evidence" value="ECO:0007669"/>
    <property type="project" value="InterPro"/>
</dbReference>
<dbReference type="GO" id="GO:0019843">
    <property type="term" value="F:rRNA binding"/>
    <property type="evidence" value="ECO:0007669"/>
    <property type="project" value="UniProtKB-KW"/>
</dbReference>
<dbReference type="InterPro" id="IPR000244">
    <property type="entry name" value="Ribosomal_bL9"/>
</dbReference>
<accession>A0A381NUZ4</accession>
<evidence type="ECO:0000259" key="6">
    <source>
        <dbReference type="PROSITE" id="PS00651"/>
    </source>
</evidence>
<dbReference type="HAMAP" id="MF_00503">
    <property type="entry name" value="Ribosomal_bL9"/>
    <property type="match status" value="1"/>
</dbReference>
<feature type="domain" description="Ribosomal protein L9" evidence="6">
    <location>
        <begin position="13"/>
        <end position="40"/>
    </location>
</feature>
<keyword evidence="2" id="KW-0699">rRNA-binding</keyword>
<evidence type="ECO:0000256" key="1">
    <source>
        <dbReference type="ARBA" id="ARBA00010605"/>
    </source>
</evidence>
<dbReference type="GO" id="GO:0005840">
    <property type="term" value="C:ribosome"/>
    <property type="evidence" value="ECO:0007669"/>
    <property type="project" value="UniProtKB-KW"/>
</dbReference>
<evidence type="ECO:0000256" key="5">
    <source>
        <dbReference type="ARBA" id="ARBA00023274"/>
    </source>
</evidence>
<dbReference type="Gene3D" id="3.10.430.100">
    <property type="entry name" value="Ribosomal protein L9, C-terminal domain"/>
    <property type="match status" value="1"/>
</dbReference>
<dbReference type="PROSITE" id="PS00651">
    <property type="entry name" value="RIBOSOMAL_L9"/>
    <property type="match status" value="1"/>
</dbReference>
<reference evidence="7" key="1">
    <citation type="submission" date="2018-05" db="EMBL/GenBank/DDBJ databases">
        <authorList>
            <person name="Lanie J.A."/>
            <person name="Ng W.-L."/>
            <person name="Kazmierczak K.M."/>
            <person name="Andrzejewski T.M."/>
            <person name="Davidsen T.M."/>
            <person name="Wayne K.J."/>
            <person name="Tettelin H."/>
            <person name="Glass J.I."/>
            <person name="Rusch D."/>
            <person name="Podicherti R."/>
            <person name="Tsui H.-C.T."/>
            <person name="Winkler M.E."/>
        </authorList>
    </citation>
    <scope>NUCLEOTIDE SEQUENCE</scope>
</reference>
<name>A0A381NUZ4_9ZZZZ</name>
<keyword evidence="3" id="KW-0694">RNA-binding</keyword>
<dbReference type="InterPro" id="IPR020070">
    <property type="entry name" value="Ribosomal_bL9_N"/>
</dbReference>
<dbReference type="NCBIfam" id="TIGR00158">
    <property type="entry name" value="L9"/>
    <property type="match status" value="1"/>
</dbReference>